<dbReference type="SMART" id="SM00045">
    <property type="entry name" value="DAGKa"/>
    <property type="match status" value="1"/>
</dbReference>
<protein>
    <recommendedName>
        <fullName evidence="7">Diacylglycerol kinase accessory domain-containing protein</fullName>
    </recommendedName>
</protein>
<accession>A0ABN9Y9H8</accession>
<keyword evidence="1" id="KW-0808">Transferase</keyword>
<feature type="domain" description="Diacylglycerol kinase accessory" evidence="7">
    <location>
        <begin position="1"/>
        <end position="158"/>
    </location>
</feature>
<keyword evidence="3" id="KW-0862">Zinc</keyword>
<feature type="region of interest" description="Disordered" evidence="6">
    <location>
        <begin position="89"/>
        <end position="130"/>
    </location>
</feature>
<evidence type="ECO:0000256" key="6">
    <source>
        <dbReference type="SAM" id="MobiDB-lite"/>
    </source>
</evidence>
<evidence type="ECO:0000256" key="4">
    <source>
        <dbReference type="ARBA" id="ARBA00022777"/>
    </source>
</evidence>
<evidence type="ECO:0000259" key="7">
    <source>
        <dbReference type="SMART" id="SM00045"/>
    </source>
</evidence>
<keyword evidence="2" id="KW-0547">Nucleotide-binding</keyword>
<name>A0ABN9Y9H8_9DINO</name>
<dbReference type="InterPro" id="IPR000756">
    <property type="entry name" value="Diacylglycerol_kin_accessory"/>
</dbReference>
<feature type="compositionally biased region" description="Acidic residues" evidence="6">
    <location>
        <begin position="94"/>
        <end position="113"/>
    </location>
</feature>
<keyword evidence="3" id="KW-0479">Metal-binding</keyword>
<evidence type="ECO:0000256" key="1">
    <source>
        <dbReference type="ARBA" id="ARBA00022679"/>
    </source>
</evidence>
<sequence length="180" mass="20099">MCNYFGLGVDAAVALDFHQKRERLPHLFFSRVVTKLWYMTSGATTLMENRCKDIGSKVKLECDGEEVQIPEELEGVIVLNISSFSGGTNLWGQDELDSDESEEDDSEEEEETDKGDASPVKVVPKPASTAPDNRIIINSISRNVRSSAQISWIGAGPPWRRLQRRPWLVPRAGERDPAPI</sequence>
<comment type="caution">
    <text evidence="8">The sequence shown here is derived from an EMBL/GenBank/DDBJ whole genome shotgun (WGS) entry which is preliminary data.</text>
</comment>
<evidence type="ECO:0000256" key="2">
    <source>
        <dbReference type="ARBA" id="ARBA00022741"/>
    </source>
</evidence>
<dbReference type="PANTHER" id="PTHR11255:SF54">
    <property type="entry name" value="DIACYLGLYCEROL KINASE THETA"/>
    <property type="match status" value="1"/>
</dbReference>
<dbReference type="InterPro" id="IPR016064">
    <property type="entry name" value="NAD/diacylglycerol_kinase_sf"/>
</dbReference>
<gene>
    <name evidence="8" type="ORF">PCOR1329_LOCUS83295</name>
</gene>
<dbReference type="Pfam" id="PF00609">
    <property type="entry name" value="DAGK_acc"/>
    <property type="match status" value="1"/>
</dbReference>
<keyword evidence="3" id="KW-0863">Zinc-finger</keyword>
<dbReference type="Proteomes" id="UP001189429">
    <property type="component" value="Unassembled WGS sequence"/>
</dbReference>
<dbReference type="SUPFAM" id="SSF111331">
    <property type="entry name" value="NAD kinase/diacylglycerol kinase-like"/>
    <property type="match status" value="1"/>
</dbReference>
<keyword evidence="9" id="KW-1185">Reference proteome</keyword>
<evidence type="ECO:0000256" key="5">
    <source>
        <dbReference type="ARBA" id="ARBA00022840"/>
    </source>
</evidence>
<evidence type="ECO:0000313" key="9">
    <source>
        <dbReference type="Proteomes" id="UP001189429"/>
    </source>
</evidence>
<dbReference type="PANTHER" id="PTHR11255">
    <property type="entry name" value="DIACYLGLYCEROL KINASE"/>
    <property type="match status" value="1"/>
</dbReference>
<keyword evidence="4" id="KW-0418">Kinase</keyword>
<dbReference type="Gene3D" id="2.60.200.40">
    <property type="match status" value="1"/>
</dbReference>
<reference evidence="8" key="1">
    <citation type="submission" date="2023-10" db="EMBL/GenBank/DDBJ databases">
        <authorList>
            <person name="Chen Y."/>
            <person name="Shah S."/>
            <person name="Dougan E. K."/>
            <person name="Thang M."/>
            <person name="Chan C."/>
        </authorList>
    </citation>
    <scope>NUCLEOTIDE SEQUENCE [LARGE SCALE GENOMIC DNA]</scope>
</reference>
<dbReference type="InterPro" id="IPR037607">
    <property type="entry name" value="DGK"/>
</dbReference>
<proteinExistence type="predicted"/>
<keyword evidence="5" id="KW-0067">ATP-binding</keyword>
<evidence type="ECO:0000256" key="3">
    <source>
        <dbReference type="ARBA" id="ARBA00022771"/>
    </source>
</evidence>
<evidence type="ECO:0000313" key="8">
    <source>
        <dbReference type="EMBL" id="CAK0908684.1"/>
    </source>
</evidence>
<dbReference type="EMBL" id="CAUYUJ010022059">
    <property type="protein sequence ID" value="CAK0908684.1"/>
    <property type="molecule type" value="Genomic_DNA"/>
</dbReference>
<organism evidence="8 9">
    <name type="scientific">Prorocentrum cordatum</name>
    <dbReference type="NCBI Taxonomy" id="2364126"/>
    <lineage>
        <taxon>Eukaryota</taxon>
        <taxon>Sar</taxon>
        <taxon>Alveolata</taxon>
        <taxon>Dinophyceae</taxon>
        <taxon>Prorocentrales</taxon>
        <taxon>Prorocentraceae</taxon>
        <taxon>Prorocentrum</taxon>
    </lineage>
</organism>